<feature type="region of interest" description="Disordered" evidence="1">
    <location>
        <begin position="89"/>
        <end position="148"/>
    </location>
</feature>
<dbReference type="Proteomes" id="UP001460270">
    <property type="component" value="Unassembled WGS sequence"/>
</dbReference>
<dbReference type="AlphaFoldDB" id="A0AAW0Q4I3"/>
<sequence length="241" mass="28105">MHEEKLQLQKQLEKELLALKVHSEEEKQMTSNTEQKVVEMQRTIDTLAGQNQELILNHEVTVNQFTSKIKELEKEQDYIKELGEALKKSAEKMGQSSDQNEKVQSDNDQQARGRGFQRQPNTNQRKQQHWQNNAASRHQQDHAEKQRLHQEIQSLKSLTTRLQQENKQLKDSLQIQEQQTTTALDKKELDKKTEECMGWERKHNILTCTLQDLRKDQAGAVVKRTVDQACLSEQSVLELNV</sequence>
<feature type="compositionally biased region" description="Basic and acidic residues" evidence="1">
    <location>
        <begin position="99"/>
        <end position="111"/>
    </location>
</feature>
<feature type="compositionally biased region" description="Polar residues" evidence="1">
    <location>
        <begin position="118"/>
        <end position="137"/>
    </location>
</feature>
<keyword evidence="3" id="KW-1185">Reference proteome</keyword>
<evidence type="ECO:0000313" key="3">
    <source>
        <dbReference type="Proteomes" id="UP001460270"/>
    </source>
</evidence>
<organism evidence="2 3">
    <name type="scientific">Mugilogobius chulae</name>
    <name type="common">yellowstripe goby</name>
    <dbReference type="NCBI Taxonomy" id="88201"/>
    <lineage>
        <taxon>Eukaryota</taxon>
        <taxon>Metazoa</taxon>
        <taxon>Chordata</taxon>
        <taxon>Craniata</taxon>
        <taxon>Vertebrata</taxon>
        <taxon>Euteleostomi</taxon>
        <taxon>Actinopterygii</taxon>
        <taxon>Neopterygii</taxon>
        <taxon>Teleostei</taxon>
        <taxon>Neoteleostei</taxon>
        <taxon>Acanthomorphata</taxon>
        <taxon>Gobiaria</taxon>
        <taxon>Gobiiformes</taxon>
        <taxon>Gobioidei</taxon>
        <taxon>Gobiidae</taxon>
        <taxon>Gobionellinae</taxon>
        <taxon>Mugilogobius</taxon>
    </lineage>
</organism>
<proteinExistence type="predicted"/>
<evidence type="ECO:0000256" key="1">
    <source>
        <dbReference type="SAM" id="MobiDB-lite"/>
    </source>
</evidence>
<feature type="compositionally biased region" description="Basic and acidic residues" evidence="1">
    <location>
        <begin position="138"/>
        <end position="148"/>
    </location>
</feature>
<gene>
    <name evidence="2" type="ORF">WMY93_001320</name>
</gene>
<accession>A0AAW0Q4I3</accession>
<protein>
    <submittedName>
        <fullName evidence="2">Uncharacterized protein</fullName>
    </submittedName>
</protein>
<dbReference type="EMBL" id="JBBPFD010000001">
    <property type="protein sequence ID" value="KAK7945592.1"/>
    <property type="molecule type" value="Genomic_DNA"/>
</dbReference>
<evidence type="ECO:0000313" key="2">
    <source>
        <dbReference type="EMBL" id="KAK7945592.1"/>
    </source>
</evidence>
<name>A0AAW0Q4I3_9GOBI</name>
<reference evidence="3" key="1">
    <citation type="submission" date="2024-04" db="EMBL/GenBank/DDBJ databases">
        <title>Salinicola lusitanus LLJ914,a marine bacterium isolated from the Okinawa Trough.</title>
        <authorList>
            <person name="Li J."/>
        </authorList>
    </citation>
    <scope>NUCLEOTIDE SEQUENCE [LARGE SCALE GENOMIC DNA]</scope>
</reference>
<comment type="caution">
    <text evidence="2">The sequence shown here is derived from an EMBL/GenBank/DDBJ whole genome shotgun (WGS) entry which is preliminary data.</text>
</comment>